<dbReference type="PANTHER" id="PTHR30473">
    <property type="entry name" value="PROTEIN PHOH"/>
    <property type="match status" value="1"/>
</dbReference>
<evidence type="ECO:0000256" key="3">
    <source>
        <dbReference type="ARBA" id="ARBA00022840"/>
    </source>
</evidence>
<evidence type="ECO:0000256" key="1">
    <source>
        <dbReference type="ARBA" id="ARBA00010393"/>
    </source>
</evidence>
<accession>A0AAX4HMF7</accession>
<dbReference type="Pfam" id="PF13638">
    <property type="entry name" value="PIN_4"/>
    <property type="match status" value="1"/>
</dbReference>
<evidence type="ECO:0000259" key="5">
    <source>
        <dbReference type="SMART" id="SM00670"/>
    </source>
</evidence>
<dbReference type="SUPFAM" id="SSF52540">
    <property type="entry name" value="P-loop containing nucleoside triphosphate hydrolases"/>
    <property type="match status" value="1"/>
</dbReference>
<dbReference type="InterPro" id="IPR027417">
    <property type="entry name" value="P-loop_NTPase"/>
</dbReference>
<dbReference type="InterPro" id="IPR029060">
    <property type="entry name" value="PIN-like_dom_sf"/>
</dbReference>
<dbReference type="InterPro" id="IPR002716">
    <property type="entry name" value="PIN_dom"/>
</dbReference>
<keyword evidence="3" id="KW-0067">ATP-binding</keyword>
<dbReference type="Gene3D" id="3.40.50.1010">
    <property type="entry name" value="5'-nuclease"/>
    <property type="match status" value="1"/>
</dbReference>
<dbReference type="InterPro" id="IPR003714">
    <property type="entry name" value="PhoH"/>
</dbReference>
<dbReference type="FunFam" id="3.40.50.300:FF:000013">
    <property type="entry name" value="PhoH family ATPase"/>
    <property type="match status" value="1"/>
</dbReference>
<comment type="similarity">
    <text evidence="4">In the N-terminal section; belongs to the PINc/VapC protein family.</text>
</comment>
<evidence type="ECO:0000313" key="7">
    <source>
        <dbReference type="Proteomes" id="UP001324634"/>
    </source>
</evidence>
<keyword evidence="7" id="KW-1185">Reference proteome</keyword>
<proteinExistence type="inferred from homology"/>
<gene>
    <name evidence="6" type="ORF">SOO65_17015</name>
</gene>
<comment type="similarity">
    <text evidence="1">Belongs to the PhoH family.</text>
</comment>
<dbReference type="GO" id="GO:0005829">
    <property type="term" value="C:cytosol"/>
    <property type="evidence" value="ECO:0007669"/>
    <property type="project" value="TreeGrafter"/>
</dbReference>
<dbReference type="InterPro" id="IPR051451">
    <property type="entry name" value="PhoH2-like"/>
</dbReference>
<evidence type="ECO:0000256" key="2">
    <source>
        <dbReference type="ARBA" id="ARBA00022741"/>
    </source>
</evidence>
<dbReference type="Pfam" id="PF02562">
    <property type="entry name" value="PhoH"/>
    <property type="match status" value="1"/>
</dbReference>
<protein>
    <submittedName>
        <fullName evidence="6">PhoH family protein</fullName>
    </submittedName>
</protein>
<dbReference type="CDD" id="cd09883">
    <property type="entry name" value="PIN_VapC_PhoHL-ATPase"/>
    <property type="match status" value="1"/>
</dbReference>
<dbReference type="PANTHER" id="PTHR30473:SF2">
    <property type="entry name" value="PIN DOMAIN-CONTAINING PROTEIN"/>
    <property type="match status" value="1"/>
</dbReference>
<organism evidence="6 7">
    <name type="scientific">Peredibacter starrii</name>
    <dbReference type="NCBI Taxonomy" id="28202"/>
    <lineage>
        <taxon>Bacteria</taxon>
        <taxon>Pseudomonadati</taxon>
        <taxon>Bdellovibrionota</taxon>
        <taxon>Bacteriovoracia</taxon>
        <taxon>Bacteriovoracales</taxon>
        <taxon>Bacteriovoracaceae</taxon>
        <taxon>Peredibacter</taxon>
    </lineage>
</organism>
<reference evidence="6 7" key="1">
    <citation type="submission" date="2023-11" db="EMBL/GenBank/DDBJ databases">
        <title>Peredibacter starrii A3.12.</title>
        <authorList>
            <person name="Mitchell R.J."/>
        </authorList>
    </citation>
    <scope>NUCLEOTIDE SEQUENCE [LARGE SCALE GENOMIC DNA]</scope>
    <source>
        <strain evidence="6 7">A3.12</strain>
    </source>
</reference>
<evidence type="ECO:0000313" key="6">
    <source>
        <dbReference type="EMBL" id="WPU64396.1"/>
    </source>
</evidence>
<feature type="domain" description="PIN" evidence="5">
    <location>
        <begin position="3"/>
        <end position="130"/>
    </location>
</feature>
<dbReference type="RefSeq" id="WP_321393126.1">
    <property type="nucleotide sequence ID" value="NZ_CP139487.1"/>
</dbReference>
<dbReference type="GO" id="GO:0005524">
    <property type="term" value="F:ATP binding"/>
    <property type="evidence" value="ECO:0007669"/>
    <property type="project" value="UniProtKB-KW"/>
</dbReference>
<evidence type="ECO:0000256" key="4">
    <source>
        <dbReference type="ARBA" id="ARBA00046345"/>
    </source>
</evidence>
<dbReference type="KEGG" id="psti:SOO65_17015"/>
<dbReference type="Proteomes" id="UP001324634">
    <property type="component" value="Chromosome"/>
</dbReference>
<dbReference type="SUPFAM" id="SSF88723">
    <property type="entry name" value="PIN domain-like"/>
    <property type="match status" value="1"/>
</dbReference>
<dbReference type="AlphaFoldDB" id="A0AAX4HMF7"/>
<name>A0AAX4HMF7_9BACT</name>
<keyword evidence="2" id="KW-0547">Nucleotide-binding</keyword>
<dbReference type="EMBL" id="CP139487">
    <property type="protein sequence ID" value="WPU64396.1"/>
    <property type="molecule type" value="Genomic_DNA"/>
</dbReference>
<dbReference type="SMART" id="SM00670">
    <property type="entry name" value="PINc"/>
    <property type="match status" value="1"/>
</dbReference>
<sequence>MNKTFILDTNVLLLDPLAINKFGPNNKVFIPLTVIEELDRFKKDQNENGRNARYFSRLIDGFRTEGSLFKGVTLEHGGTLQISVTKEYKGPAGAGLKLDLNDNIILASALNLKEAGENVTLITKDINLRIKSDAVNIHAEDYETTDVTVDELYSGQRQVPFDLEKIEEFEKERFLKLEPGDIPSIYPNEYLILVDKNNPFKKVLGRFHAKKGGIVPLIKPKEGVWGIHPKNIEQQFALDALLNNEINLVSLVGKAGTGKTLLAIAAGLECAITKQNYSRVLVSRPIVPMGRDLGFLPGDINEKLGPWMQPIFDNIDFLFGNQRARNEMTTWDELINQGLLHVEPLTYIRGRSLPQQYMIVDESQNLTPHEIKTIITRAGEGTKIVLTGDSEQIDNPYLDSLNNGLVYTIDKLKGEEIVAHVKLSVGERSPLSEIASKLL</sequence>
<dbReference type="Gene3D" id="3.40.50.300">
    <property type="entry name" value="P-loop containing nucleotide triphosphate hydrolases"/>
    <property type="match status" value="1"/>
</dbReference>